<evidence type="ECO:0000256" key="1">
    <source>
        <dbReference type="SAM" id="MobiDB-lite"/>
    </source>
</evidence>
<gene>
    <name evidence="2" type="ORF">SAMN05421854_1325</name>
</gene>
<proteinExistence type="predicted"/>
<reference evidence="3" key="1">
    <citation type="submission" date="2016-10" db="EMBL/GenBank/DDBJ databases">
        <authorList>
            <person name="Varghese N."/>
            <person name="Submissions S."/>
        </authorList>
    </citation>
    <scope>NUCLEOTIDE SEQUENCE [LARGE SCALE GENOMIC DNA]</scope>
    <source>
        <strain evidence="3">DSM 44637</strain>
    </source>
</reference>
<organism evidence="2 3">
    <name type="scientific">Amycolatopsis rubida</name>
    <dbReference type="NCBI Taxonomy" id="112413"/>
    <lineage>
        <taxon>Bacteria</taxon>
        <taxon>Bacillati</taxon>
        <taxon>Actinomycetota</taxon>
        <taxon>Actinomycetes</taxon>
        <taxon>Pseudonocardiales</taxon>
        <taxon>Pseudonocardiaceae</taxon>
        <taxon>Amycolatopsis</taxon>
    </lineage>
</organism>
<dbReference type="EMBL" id="FOWC01000032">
    <property type="protein sequence ID" value="SFQ81970.1"/>
    <property type="molecule type" value="Genomic_DNA"/>
</dbReference>
<evidence type="ECO:0000313" key="2">
    <source>
        <dbReference type="EMBL" id="SFQ81970.1"/>
    </source>
</evidence>
<dbReference type="AlphaFoldDB" id="A0A1I6BM19"/>
<name>A0A1I6BM19_9PSEU</name>
<accession>A0A1I6BM19</accession>
<dbReference type="Proteomes" id="UP000199137">
    <property type="component" value="Unassembled WGS sequence"/>
</dbReference>
<sequence>MSVDRERFAAPAGPAHDHSTVEPPAGFRSTTVVVEFCEAGPALKRIQIADVVFPVPGRGPRRRRRRPAPRRAAGSWPEVAGMVVGGWPEALRAGAVAAALGASAAFPLSGAGTAVTGLLCVLAVRGLRGEAGPLLPGRVP</sequence>
<evidence type="ECO:0000313" key="3">
    <source>
        <dbReference type="Proteomes" id="UP000199137"/>
    </source>
</evidence>
<protein>
    <submittedName>
        <fullName evidence="2">Uncharacterized protein</fullName>
    </submittedName>
</protein>
<dbReference type="RefSeq" id="WP_143132658.1">
    <property type="nucleotide sequence ID" value="NZ_FOWC01000032.1"/>
</dbReference>
<feature type="region of interest" description="Disordered" evidence="1">
    <location>
        <begin position="1"/>
        <end position="23"/>
    </location>
</feature>